<keyword evidence="5" id="KW-1185">Reference proteome</keyword>
<keyword evidence="1" id="KW-0540">Nuclease</keyword>
<evidence type="ECO:0000313" key="5">
    <source>
        <dbReference type="Proteomes" id="UP001497457"/>
    </source>
</evidence>
<keyword evidence="2" id="KW-0378">Hydrolase</keyword>
<dbReference type="Gene3D" id="3.30.420.10">
    <property type="entry name" value="Ribonuclease H-like superfamily/Ribonuclease H"/>
    <property type="match status" value="1"/>
</dbReference>
<dbReference type="EMBL" id="OZ075118">
    <property type="protein sequence ID" value="CAL5089376.1"/>
    <property type="molecule type" value="Genomic_DNA"/>
</dbReference>
<sequence length="172" mass="20148">MHNNPLRLHTMEPKRWAYTYKMDIVFADNMIQTTVMSNEKEVERFIEELCVCLRCIIFHIHHATFIPELLKSFLYEEDNVFVGVAIHNDRRRLQEDYIIKISNPMDLLVKVAEVLNDVNLHGRSLQRLAQEVLGVDVPKDKNITCGAWDAYLLTKEQVQYAFINAFVSYEMG</sequence>
<name>A0ABC9G972_9POAL</name>
<evidence type="ECO:0000256" key="1">
    <source>
        <dbReference type="ARBA" id="ARBA00022722"/>
    </source>
</evidence>
<dbReference type="Proteomes" id="UP001497457">
    <property type="component" value="Chromosome 8b"/>
</dbReference>
<dbReference type="PANTHER" id="PTHR13620">
    <property type="entry name" value="3-5 EXONUCLEASE"/>
    <property type="match status" value="1"/>
</dbReference>
<protein>
    <recommendedName>
        <fullName evidence="3">3'-5' exonuclease domain-containing protein</fullName>
    </recommendedName>
</protein>
<evidence type="ECO:0000259" key="3">
    <source>
        <dbReference type="Pfam" id="PF01612"/>
    </source>
</evidence>
<dbReference type="Pfam" id="PF01612">
    <property type="entry name" value="DNA_pol_A_exo1"/>
    <property type="match status" value="1"/>
</dbReference>
<dbReference type="PANTHER" id="PTHR13620:SF121">
    <property type="entry name" value="EMB|CAB82946.1-RELATED"/>
    <property type="match status" value="1"/>
</dbReference>
<proteinExistence type="predicted"/>
<evidence type="ECO:0000256" key="2">
    <source>
        <dbReference type="ARBA" id="ARBA00022801"/>
    </source>
</evidence>
<gene>
    <name evidence="4" type="ORF">URODEC1_LOCUS113324</name>
</gene>
<dbReference type="AlphaFoldDB" id="A0ABC9G972"/>
<dbReference type="InterPro" id="IPR002562">
    <property type="entry name" value="3'-5'_exonuclease_dom"/>
</dbReference>
<evidence type="ECO:0000313" key="4">
    <source>
        <dbReference type="EMBL" id="CAL5089376.1"/>
    </source>
</evidence>
<dbReference type="InterPro" id="IPR036397">
    <property type="entry name" value="RNaseH_sf"/>
</dbReference>
<accession>A0ABC9G972</accession>
<dbReference type="InterPro" id="IPR051132">
    <property type="entry name" value="3-5_Exonuclease_domain"/>
</dbReference>
<dbReference type="SUPFAM" id="SSF53098">
    <property type="entry name" value="Ribonuclease H-like"/>
    <property type="match status" value="1"/>
</dbReference>
<dbReference type="CDD" id="cd06141">
    <property type="entry name" value="WRN_exo"/>
    <property type="match status" value="1"/>
</dbReference>
<dbReference type="InterPro" id="IPR012337">
    <property type="entry name" value="RNaseH-like_sf"/>
</dbReference>
<reference evidence="4" key="1">
    <citation type="submission" date="2024-10" db="EMBL/GenBank/DDBJ databases">
        <authorList>
            <person name="Ryan C."/>
        </authorList>
    </citation>
    <scope>NUCLEOTIDE SEQUENCE [LARGE SCALE GENOMIC DNA]</scope>
</reference>
<dbReference type="GO" id="GO:0008408">
    <property type="term" value="F:3'-5' exonuclease activity"/>
    <property type="evidence" value="ECO:0007669"/>
    <property type="project" value="UniProtKB-ARBA"/>
</dbReference>
<feature type="domain" description="3'-5' exonuclease" evidence="3">
    <location>
        <begin position="66"/>
        <end position="161"/>
    </location>
</feature>
<organism evidence="4 5">
    <name type="scientific">Urochloa decumbens</name>
    <dbReference type="NCBI Taxonomy" id="240449"/>
    <lineage>
        <taxon>Eukaryota</taxon>
        <taxon>Viridiplantae</taxon>
        <taxon>Streptophyta</taxon>
        <taxon>Embryophyta</taxon>
        <taxon>Tracheophyta</taxon>
        <taxon>Spermatophyta</taxon>
        <taxon>Magnoliopsida</taxon>
        <taxon>Liliopsida</taxon>
        <taxon>Poales</taxon>
        <taxon>Poaceae</taxon>
        <taxon>PACMAD clade</taxon>
        <taxon>Panicoideae</taxon>
        <taxon>Panicodae</taxon>
        <taxon>Paniceae</taxon>
        <taxon>Melinidinae</taxon>
        <taxon>Urochloa</taxon>
    </lineage>
</organism>